<evidence type="ECO:0000313" key="3">
    <source>
        <dbReference type="EMBL" id="KAB7495256.1"/>
    </source>
</evidence>
<organism evidence="3 4">
    <name type="scientific">Armadillidium nasatum</name>
    <dbReference type="NCBI Taxonomy" id="96803"/>
    <lineage>
        <taxon>Eukaryota</taxon>
        <taxon>Metazoa</taxon>
        <taxon>Ecdysozoa</taxon>
        <taxon>Arthropoda</taxon>
        <taxon>Crustacea</taxon>
        <taxon>Multicrustacea</taxon>
        <taxon>Malacostraca</taxon>
        <taxon>Eumalacostraca</taxon>
        <taxon>Peracarida</taxon>
        <taxon>Isopoda</taxon>
        <taxon>Oniscidea</taxon>
        <taxon>Crinocheta</taxon>
        <taxon>Armadillidiidae</taxon>
        <taxon>Armadillidium</taxon>
    </lineage>
</organism>
<sequence length="254" mass="28358">MFYNNVVVILFILYSKVVSSDSSNEADEKYALQQYNDSTFYVQALDNKSATNEDKSLEDFLFSSNTINAILENVSKSDHSFSPRKREAGSEEDSIRRKNRMAEDEYFTVYNGTVDENFSFVDAFDFMRQSGSSGFPEAETDVKKSVLSALQNNSAKVLLERGEITLKPMPLLTSSNRSTVQTQSELYLVSNQNNITPLYIDAAESELSTAEINKALTSDNTTTVSRLSSVDIKTTTPSAIHNINETFTLGFDNV</sequence>
<feature type="region of interest" description="Disordered" evidence="1">
    <location>
        <begin position="78"/>
        <end position="97"/>
    </location>
</feature>
<proteinExistence type="predicted"/>
<evidence type="ECO:0000256" key="1">
    <source>
        <dbReference type="SAM" id="MobiDB-lite"/>
    </source>
</evidence>
<feature type="chain" id="PRO_5024390210" evidence="2">
    <location>
        <begin position="21"/>
        <end position="254"/>
    </location>
</feature>
<keyword evidence="2" id="KW-0732">Signal</keyword>
<feature type="signal peptide" evidence="2">
    <location>
        <begin position="1"/>
        <end position="20"/>
    </location>
</feature>
<name>A0A5N5SMM6_9CRUS</name>
<comment type="caution">
    <text evidence="3">The sequence shown here is derived from an EMBL/GenBank/DDBJ whole genome shotgun (WGS) entry which is preliminary data.</text>
</comment>
<dbReference type="OrthoDB" id="10391699at2759"/>
<dbReference type="AlphaFoldDB" id="A0A5N5SMM6"/>
<evidence type="ECO:0000313" key="4">
    <source>
        <dbReference type="Proteomes" id="UP000326759"/>
    </source>
</evidence>
<accession>A0A5N5SMM6</accession>
<protein>
    <submittedName>
        <fullName evidence="3">Uncharacterized protein</fullName>
    </submittedName>
</protein>
<keyword evidence="4" id="KW-1185">Reference proteome</keyword>
<gene>
    <name evidence="3" type="ORF">Anas_05569</name>
</gene>
<feature type="non-terminal residue" evidence="3">
    <location>
        <position position="254"/>
    </location>
</feature>
<dbReference type="EMBL" id="SEYY01022851">
    <property type="protein sequence ID" value="KAB7495256.1"/>
    <property type="molecule type" value="Genomic_DNA"/>
</dbReference>
<dbReference type="Proteomes" id="UP000326759">
    <property type="component" value="Unassembled WGS sequence"/>
</dbReference>
<reference evidence="3 4" key="1">
    <citation type="journal article" date="2019" name="PLoS Biol.">
        <title>Sex chromosomes control vertical transmission of feminizing Wolbachia symbionts in an isopod.</title>
        <authorList>
            <person name="Becking T."/>
            <person name="Chebbi M.A."/>
            <person name="Giraud I."/>
            <person name="Moumen B."/>
            <person name="Laverre T."/>
            <person name="Caubet Y."/>
            <person name="Peccoud J."/>
            <person name="Gilbert C."/>
            <person name="Cordaux R."/>
        </authorList>
    </citation>
    <scope>NUCLEOTIDE SEQUENCE [LARGE SCALE GENOMIC DNA]</scope>
    <source>
        <strain evidence="3">ANa2</strain>
        <tissue evidence="3">Whole body excluding digestive tract and cuticle</tissue>
    </source>
</reference>
<evidence type="ECO:0000256" key="2">
    <source>
        <dbReference type="SAM" id="SignalP"/>
    </source>
</evidence>